<evidence type="ECO:0000313" key="2">
    <source>
        <dbReference type="EMBL" id="KOO47497.1"/>
    </source>
</evidence>
<organism evidence="2 3">
    <name type="scientific">Priestia koreensis</name>
    <dbReference type="NCBI Taxonomy" id="284581"/>
    <lineage>
        <taxon>Bacteria</taxon>
        <taxon>Bacillati</taxon>
        <taxon>Bacillota</taxon>
        <taxon>Bacilli</taxon>
        <taxon>Bacillales</taxon>
        <taxon>Bacillaceae</taxon>
        <taxon>Priestia</taxon>
    </lineage>
</organism>
<gene>
    <name evidence="2" type="ORF">AMD01_05480</name>
</gene>
<keyword evidence="3" id="KW-1185">Reference proteome</keyword>
<dbReference type="OrthoDB" id="2437154at2"/>
<keyword evidence="1" id="KW-0812">Transmembrane</keyword>
<name>A0A0M0L9H4_9BACI</name>
<feature type="transmembrane region" description="Helical" evidence="1">
    <location>
        <begin position="6"/>
        <end position="23"/>
    </location>
</feature>
<dbReference type="Proteomes" id="UP000037558">
    <property type="component" value="Unassembled WGS sequence"/>
</dbReference>
<dbReference type="AlphaFoldDB" id="A0A0M0L9H4"/>
<proteinExistence type="predicted"/>
<protein>
    <submittedName>
        <fullName evidence="2">Uncharacterized protein</fullName>
    </submittedName>
</protein>
<evidence type="ECO:0000256" key="1">
    <source>
        <dbReference type="SAM" id="Phobius"/>
    </source>
</evidence>
<dbReference type="PATRIC" id="fig|284581.3.peg.4476"/>
<accession>A0A0M0L9H4</accession>
<reference evidence="3" key="1">
    <citation type="submission" date="2015-08" db="EMBL/GenBank/DDBJ databases">
        <title>Fjat-14210 dsm16467.</title>
        <authorList>
            <person name="Liu B."/>
            <person name="Wang J."/>
            <person name="Zhu Y."/>
            <person name="Liu G."/>
            <person name="Chen Q."/>
            <person name="Chen Z."/>
            <person name="Lan J."/>
            <person name="Che J."/>
            <person name="Ge C."/>
            <person name="Shi H."/>
            <person name="Pan Z."/>
            <person name="Liu X."/>
        </authorList>
    </citation>
    <scope>NUCLEOTIDE SEQUENCE [LARGE SCALE GENOMIC DNA]</scope>
    <source>
        <strain evidence="3">DSM 16467</strain>
    </source>
</reference>
<comment type="caution">
    <text evidence="2">The sequence shown here is derived from an EMBL/GenBank/DDBJ whole genome shotgun (WGS) entry which is preliminary data.</text>
</comment>
<keyword evidence="1" id="KW-1133">Transmembrane helix</keyword>
<dbReference type="RefSeq" id="WP_053400402.1">
    <property type="nucleotide sequence ID" value="NZ_LILC01000007.1"/>
</dbReference>
<sequence length="139" mass="16518">MKTKHILYSLLAIVVLFFSFKLYDKYKEKNFADEMNYNPSSFESLTFSDKKSLAWKEDTKEPVETLMNYLNNYQIKKNDKCTFYSTKGFEFTIRSKDGKEKYVSIFKNCAYIMDYGLVEIVNGPVDMSWVQKFNKAYEK</sequence>
<evidence type="ECO:0000313" key="3">
    <source>
        <dbReference type="Proteomes" id="UP000037558"/>
    </source>
</evidence>
<keyword evidence="1" id="KW-0472">Membrane</keyword>
<dbReference type="EMBL" id="LILC01000007">
    <property type="protein sequence ID" value="KOO47497.1"/>
    <property type="molecule type" value="Genomic_DNA"/>
</dbReference>